<name>A0A1F4PP08_UNCK3</name>
<protein>
    <recommendedName>
        <fullName evidence="1">Reverse transcriptase domain-containing protein</fullName>
    </recommendedName>
</protein>
<dbReference type="CDD" id="cd01651">
    <property type="entry name" value="RT_G2_intron"/>
    <property type="match status" value="1"/>
</dbReference>
<dbReference type="PROSITE" id="PS50878">
    <property type="entry name" value="RT_POL"/>
    <property type="match status" value="1"/>
</dbReference>
<evidence type="ECO:0000259" key="1">
    <source>
        <dbReference type="PROSITE" id="PS50878"/>
    </source>
</evidence>
<dbReference type="SUPFAM" id="SSF56672">
    <property type="entry name" value="DNA/RNA polymerases"/>
    <property type="match status" value="1"/>
</dbReference>
<accession>A0A1F4PP08</accession>
<dbReference type="InterPro" id="IPR051083">
    <property type="entry name" value="GrpII_Intron_Splice-Mob/Def"/>
</dbReference>
<evidence type="ECO:0000313" key="2">
    <source>
        <dbReference type="EMBL" id="OGB85388.1"/>
    </source>
</evidence>
<organism evidence="2 3">
    <name type="scientific">candidate division Kazan bacterium RIFCSPLOWO2_01_FULL_48_13</name>
    <dbReference type="NCBI Taxonomy" id="1798539"/>
    <lineage>
        <taxon>Bacteria</taxon>
        <taxon>Bacteria division Kazan-3B-28</taxon>
    </lineage>
</organism>
<dbReference type="Pfam" id="PF00078">
    <property type="entry name" value="RVT_1"/>
    <property type="match status" value="1"/>
</dbReference>
<dbReference type="InterPro" id="IPR000477">
    <property type="entry name" value="RT_dom"/>
</dbReference>
<proteinExistence type="predicted"/>
<sequence>MRDRLLHHAIYRILYPVFDGTFISDSYSCRKSKGTHKGFFRLVEMARHVSRNYTGPCWALKLDIRKFFDSVDHQVLMELLRERIADERLLGLLEDIIFSFSAWIPGQARNDEGGSRHGEREGRYDRGDIGMPLGNLTSQLFANIYLDPLDKFVKHHLGVQHHLRYADDFIFLADNPDELMGYFVEVNQFLKAKLKLNLHPDKISLRKLVWGIDYVGYVALPHYNLPRRKTVNRILRQIAKLMESNNEDVLAKALPSYLGHLSHVRAYRVSRGLRDVYLLARLL</sequence>
<feature type="domain" description="Reverse transcriptase" evidence="1">
    <location>
        <begin position="1"/>
        <end position="219"/>
    </location>
</feature>
<dbReference type="AlphaFoldDB" id="A0A1F4PP08"/>
<dbReference type="PANTHER" id="PTHR34047:SF8">
    <property type="entry name" value="PROTEIN YKFC"/>
    <property type="match status" value="1"/>
</dbReference>
<dbReference type="EMBL" id="METE01000004">
    <property type="protein sequence ID" value="OGB85388.1"/>
    <property type="molecule type" value="Genomic_DNA"/>
</dbReference>
<gene>
    <name evidence="2" type="ORF">A2994_02055</name>
</gene>
<reference evidence="2 3" key="1">
    <citation type="journal article" date="2016" name="Nat. Commun.">
        <title>Thousands of microbial genomes shed light on interconnected biogeochemical processes in an aquifer system.</title>
        <authorList>
            <person name="Anantharaman K."/>
            <person name="Brown C.T."/>
            <person name="Hug L.A."/>
            <person name="Sharon I."/>
            <person name="Castelle C.J."/>
            <person name="Probst A.J."/>
            <person name="Thomas B.C."/>
            <person name="Singh A."/>
            <person name="Wilkins M.J."/>
            <person name="Karaoz U."/>
            <person name="Brodie E.L."/>
            <person name="Williams K.H."/>
            <person name="Hubbard S.S."/>
            <person name="Banfield J.F."/>
        </authorList>
    </citation>
    <scope>NUCLEOTIDE SEQUENCE [LARGE SCALE GENOMIC DNA]</scope>
</reference>
<comment type="caution">
    <text evidence="2">The sequence shown here is derived from an EMBL/GenBank/DDBJ whole genome shotgun (WGS) entry which is preliminary data.</text>
</comment>
<evidence type="ECO:0000313" key="3">
    <source>
        <dbReference type="Proteomes" id="UP000179010"/>
    </source>
</evidence>
<dbReference type="PANTHER" id="PTHR34047">
    <property type="entry name" value="NUCLEAR INTRON MATURASE 1, MITOCHONDRIAL-RELATED"/>
    <property type="match status" value="1"/>
</dbReference>
<dbReference type="Proteomes" id="UP000179010">
    <property type="component" value="Unassembled WGS sequence"/>
</dbReference>
<dbReference type="InterPro" id="IPR043502">
    <property type="entry name" value="DNA/RNA_pol_sf"/>
</dbReference>